<comment type="pathway">
    <text evidence="3">Secondary metabolite biosynthesis; terpenoid biosynthesis.</text>
</comment>
<keyword evidence="10 13" id="KW-0408">Iron</keyword>
<comment type="caution">
    <text evidence="16">The sequence shown here is derived from an EMBL/GenBank/DDBJ whole genome shotgun (WGS) entry which is preliminary data.</text>
</comment>
<name>A0AA38PZA8_9AGAR</name>
<dbReference type="InterPro" id="IPR002401">
    <property type="entry name" value="Cyt_P450_E_grp-I"/>
</dbReference>
<dbReference type="Gene3D" id="1.10.630.10">
    <property type="entry name" value="Cytochrome P450"/>
    <property type="match status" value="1"/>
</dbReference>
<dbReference type="InterPro" id="IPR050121">
    <property type="entry name" value="Cytochrome_P450_monoxygenase"/>
</dbReference>
<protein>
    <submittedName>
        <fullName evidence="16">Cytochrome P450</fullName>
    </submittedName>
</protein>
<dbReference type="InterPro" id="IPR017972">
    <property type="entry name" value="Cyt_P450_CS"/>
</dbReference>
<keyword evidence="8 15" id="KW-1133">Transmembrane helix</keyword>
<evidence type="ECO:0000256" key="4">
    <source>
        <dbReference type="ARBA" id="ARBA00010617"/>
    </source>
</evidence>
<reference evidence="16" key="1">
    <citation type="submission" date="2022-08" db="EMBL/GenBank/DDBJ databases">
        <authorList>
            <consortium name="DOE Joint Genome Institute"/>
            <person name="Min B."/>
            <person name="Riley R."/>
            <person name="Sierra-Patev S."/>
            <person name="Naranjo-Ortiz M."/>
            <person name="Looney B."/>
            <person name="Konkel Z."/>
            <person name="Slot J.C."/>
            <person name="Sakamoto Y."/>
            <person name="Steenwyk J.L."/>
            <person name="Rokas A."/>
            <person name="Carro J."/>
            <person name="Camarero S."/>
            <person name="Ferreira P."/>
            <person name="Molpeceres G."/>
            <person name="Ruiz-Duenas F.J."/>
            <person name="Serrano A."/>
            <person name="Henrissat B."/>
            <person name="Drula E."/>
            <person name="Hughes K.W."/>
            <person name="Mata J.L."/>
            <person name="Ishikawa N.K."/>
            <person name="Vargas-Isla R."/>
            <person name="Ushijima S."/>
            <person name="Smith C.A."/>
            <person name="Ahrendt S."/>
            <person name="Andreopoulos W."/>
            <person name="He G."/>
            <person name="Labutti K."/>
            <person name="Lipzen A."/>
            <person name="Ng V."/>
            <person name="Sandor L."/>
            <person name="Barry K."/>
            <person name="Martinez A.T."/>
            <person name="Xiao Y."/>
            <person name="Gibbons J.G."/>
            <person name="Terashima K."/>
            <person name="Hibbett D.S."/>
            <person name="Grigoriev I.V."/>
        </authorList>
    </citation>
    <scope>NUCLEOTIDE SEQUENCE</scope>
    <source>
        <strain evidence="16">TFB7829</strain>
    </source>
</reference>
<evidence type="ECO:0000256" key="12">
    <source>
        <dbReference type="ARBA" id="ARBA00023136"/>
    </source>
</evidence>
<keyword evidence="12 15" id="KW-0472">Membrane</keyword>
<evidence type="ECO:0000256" key="11">
    <source>
        <dbReference type="ARBA" id="ARBA00023033"/>
    </source>
</evidence>
<dbReference type="SUPFAM" id="SSF48264">
    <property type="entry name" value="Cytochrome P450"/>
    <property type="match status" value="1"/>
</dbReference>
<feature type="binding site" description="axial binding residue" evidence="13">
    <location>
        <position position="494"/>
    </location>
    <ligand>
        <name>heme</name>
        <dbReference type="ChEBI" id="CHEBI:30413"/>
    </ligand>
    <ligandPart>
        <name>Fe</name>
        <dbReference type="ChEBI" id="CHEBI:18248"/>
    </ligandPart>
</feature>
<dbReference type="InterPro" id="IPR036396">
    <property type="entry name" value="Cyt_P450_sf"/>
</dbReference>
<dbReference type="GO" id="GO:0016705">
    <property type="term" value="F:oxidoreductase activity, acting on paired donors, with incorporation or reduction of molecular oxygen"/>
    <property type="evidence" value="ECO:0007669"/>
    <property type="project" value="InterPro"/>
</dbReference>
<dbReference type="GO" id="GO:0004497">
    <property type="term" value="F:monooxygenase activity"/>
    <property type="evidence" value="ECO:0007669"/>
    <property type="project" value="UniProtKB-KW"/>
</dbReference>
<accession>A0AA38PZA8</accession>
<dbReference type="GO" id="GO:0020037">
    <property type="term" value="F:heme binding"/>
    <property type="evidence" value="ECO:0007669"/>
    <property type="project" value="InterPro"/>
</dbReference>
<evidence type="ECO:0000256" key="8">
    <source>
        <dbReference type="ARBA" id="ARBA00022989"/>
    </source>
</evidence>
<evidence type="ECO:0000256" key="5">
    <source>
        <dbReference type="ARBA" id="ARBA00022617"/>
    </source>
</evidence>
<dbReference type="PANTHER" id="PTHR24305">
    <property type="entry name" value="CYTOCHROME P450"/>
    <property type="match status" value="1"/>
</dbReference>
<dbReference type="GO" id="GO:0005506">
    <property type="term" value="F:iron ion binding"/>
    <property type="evidence" value="ECO:0007669"/>
    <property type="project" value="InterPro"/>
</dbReference>
<evidence type="ECO:0000313" key="16">
    <source>
        <dbReference type="EMBL" id="KAJ3984514.1"/>
    </source>
</evidence>
<evidence type="ECO:0000256" key="15">
    <source>
        <dbReference type="SAM" id="Phobius"/>
    </source>
</evidence>
<dbReference type="EMBL" id="MU801987">
    <property type="protein sequence ID" value="KAJ3984514.1"/>
    <property type="molecule type" value="Genomic_DNA"/>
</dbReference>
<comment type="cofactor">
    <cofactor evidence="1 13">
        <name>heme</name>
        <dbReference type="ChEBI" id="CHEBI:30413"/>
    </cofactor>
</comment>
<evidence type="ECO:0000313" key="17">
    <source>
        <dbReference type="Proteomes" id="UP001163850"/>
    </source>
</evidence>
<dbReference type="AlphaFoldDB" id="A0AA38PZA8"/>
<evidence type="ECO:0000256" key="14">
    <source>
        <dbReference type="RuleBase" id="RU000461"/>
    </source>
</evidence>
<keyword evidence="6 15" id="KW-0812">Transmembrane</keyword>
<comment type="similarity">
    <text evidence="4 14">Belongs to the cytochrome P450 family.</text>
</comment>
<dbReference type="Proteomes" id="UP001163850">
    <property type="component" value="Unassembled WGS sequence"/>
</dbReference>
<dbReference type="PANTHER" id="PTHR24305:SF166">
    <property type="entry name" value="CYTOCHROME P450 12A4, MITOCHONDRIAL-RELATED"/>
    <property type="match status" value="1"/>
</dbReference>
<keyword evidence="5 13" id="KW-0349">Heme</keyword>
<evidence type="ECO:0000256" key="6">
    <source>
        <dbReference type="ARBA" id="ARBA00022692"/>
    </source>
</evidence>
<evidence type="ECO:0000256" key="3">
    <source>
        <dbReference type="ARBA" id="ARBA00004721"/>
    </source>
</evidence>
<evidence type="ECO:0000256" key="2">
    <source>
        <dbReference type="ARBA" id="ARBA00004370"/>
    </source>
</evidence>
<feature type="transmembrane region" description="Helical" evidence="15">
    <location>
        <begin position="60"/>
        <end position="79"/>
    </location>
</feature>
<evidence type="ECO:0000256" key="7">
    <source>
        <dbReference type="ARBA" id="ARBA00022723"/>
    </source>
</evidence>
<organism evidence="16 17">
    <name type="scientific">Lentinula detonsa</name>
    <dbReference type="NCBI Taxonomy" id="2804962"/>
    <lineage>
        <taxon>Eukaryota</taxon>
        <taxon>Fungi</taxon>
        <taxon>Dikarya</taxon>
        <taxon>Basidiomycota</taxon>
        <taxon>Agaricomycotina</taxon>
        <taxon>Agaricomycetes</taxon>
        <taxon>Agaricomycetidae</taxon>
        <taxon>Agaricales</taxon>
        <taxon>Marasmiineae</taxon>
        <taxon>Omphalotaceae</taxon>
        <taxon>Lentinula</taxon>
    </lineage>
</organism>
<dbReference type="PROSITE" id="PS00086">
    <property type="entry name" value="CYTOCHROME_P450"/>
    <property type="match status" value="1"/>
</dbReference>
<keyword evidence="7 13" id="KW-0479">Metal-binding</keyword>
<dbReference type="PRINTS" id="PR00463">
    <property type="entry name" value="EP450I"/>
</dbReference>
<proteinExistence type="inferred from homology"/>
<evidence type="ECO:0000256" key="13">
    <source>
        <dbReference type="PIRSR" id="PIRSR602401-1"/>
    </source>
</evidence>
<keyword evidence="9 14" id="KW-0560">Oxidoreductase</keyword>
<dbReference type="CDD" id="cd11062">
    <property type="entry name" value="CYP58-like"/>
    <property type="match status" value="1"/>
</dbReference>
<comment type="subcellular location">
    <subcellularLocation>
        <location evidence="2">Membrane</location>
    </subcellularLocation>
</comment>
<gene>
    <name evidence="16" type="ORF">F5890DRAFT_1516659</name>
</gene>
<dbReference type="GO" id="GO:0016020">
    <property type="term" value="C:membrane"/>
    <property type="evidence" value="ECO:0007669"/>
    <property type="project" value="UniProtKB-SubCell"/>
</dbReference>
<evidence type="ECO:0000256" key="1">
    <source>
        <dbReference type="ARBA" id="ARBA00001971"/>
    </source>
</evidence>
<sequence length="556" mass="63676">MTPVNTHKTLDANEDHLNRAPRHRIGAVQSLHSITVQKILMLDDFPWGIARGERQLMYSFHLLTPFFLYVGSLALYRLFFHPLCKYPGPILAALTDWYELYYNIIKGGGLVTEIDRLHQLHGPVIRIGPNTLHFNDRRAYHEIYTYGSTLVKDPGFYYGFMAHCPKGLVSTCDPEDAKKRRSLLGPMFSRRAVLALESTIQNKIDQFIALIEENYSSKSSSIQMALAYRSLTTDVITEYCFAESANTLTPGFNHPIQRTVQDFLKRIWIQRHFPFINSAAFKAPRTLVQWLFPAFKTFVDMKTAYGYQIDGLMDNPSSLSDADHETIYHHLLSQKDQAISSREVLVDEAFTLVGAGGDTVGNVCTVGTFYALKNQIIGQKIIKELCEAWPNKDRPMNYTALEKLPYLTAFIKEALRFSIGAVHPLPRIVGSTSTEIAGYEIPPGTVVEMSILFLHMNRDVFSDPYTFNPDRWLTDDTSDMTLDLAPFSKGPRICVGLNLAWCELYLIFGNIFRKLNMKLHDEEINQRIDFRQGFKSDHLVPYWHWEEYRLSIEQSV</sequence>
<keyword evidence="11 14" id="KW-0503">Monooxygenase</keyword>
<evidence type="ECO:0000256" key="9">
    <source>
        <dbReference type="ARBA" id="ARBA00023002"/>
    </source>
</evidence>
<dbReference type="Pfam" id="PF00067">
    <property type="entry name" value="p450"/>
    <property type="match status" value="1"/>
</dbReference>
<evidence type="ECO:0000256" key="10">
    <source>
        <dbReference type="ARBA" id="ARBA00023004"/>
    </source>
</evidence>
<dbReference type="InterPro" id="IPR001128">
    <property type="entry name" value="Cyt_P450"/>
</dbReference>